<feature type="domain" description="Polysaccharide export protein N-terminal" evidence="2">
    <location>
        <begin position="58"/>
        <end position="127"/>
    </location>
</feature>
<dbReference type="InterPro" id="IPR003715">
    <property type="entry name" value="Poly_export_N"/>
</dbReference>
<dbReference type="Proteomes" id="UP001501565">
    <property type="component" value="Unassembled WGS sequence"/>
</dbReference>
<evidence type="ECO:0000313" key="5">
    <source>
        <dbReference type="EMBL" id="GAA3910622.1"/>
    </source>
</evidence>
<dbReference type="EMBL" id="BAABBN010000003">
    <property type="protein sequence ID" value="GAA3910622.1"/>
    <property type="molecule type" value="Genomic_DNA"/>
</dbReference>
<dbReference type="Pfam" id="PF06251">
    <property type="entry name" value="Caps_syn_GfcC_C"/>
    <property type="match status" value="1"/>
</dbReference>
<evidence type="ECO:0000259" key="4">
    <source>
        <dbReference type="Pfam" id="PF10531"/>
    </source>
</evidence>
<protein>
    <recommendedName>
        <fullName evidence="7">Sugar transporter</fullName>
    </recommendedName>
</protein>
<keyword evidence="1" id="KW-0732">Signal</keyword>
<dbReference type="Pfam" id="PF02563">
    <property type="entry name" value="Poly_export"/>
    <property type="match status" value="1"/>
</dbReference>
<comment type="caution">
    <text evidence="5">The sequence shown here is derived from an EMBL/GenBank/DDBJ whole genome shotgun (WGS) entry which is preliminary data.</text>
</comment>
<dbReference type="Gene3D" id="3.10.560.10">
    <property type="entry name" value="Outer membrane lipoprotein wza domain like"/>
    <property type="match status" value="7"/>
</dbReference>
<evidence type="ECO:0000313" key="6">
    <source>
        <dbReference type="Proteomes" id="UP001501565"/>
    </source>
</evidence>
<dbReference type="InterPro" id="IPR019554">
    <property type="entry name" value="Soluble_ligand-bd"/>
</dbReference>
<dbReference type="InterPro" id="IPR049712">
    <property type="entry name" value="Poly_export"/>
</dbReference>
<evidence type="ECO:0000256" key="1">
    <source>
        <dbReference type="ARBA" id="ARBA00022729"/>
    </source>
</evidence>
<dbReference type="InterPro" id="IPR010425">
    <property type="entry name" value="Caps_synth_GfcC-like_C"/>
</dbReference>
<reference evidence="6" key="1">
    <citation type="journal article" date="2019" name="Int. J. Syst. Evol. Microbiol.">
        <title>The Global Catalogue of Microorganisms (GCM) 10K type strain sequencing project: providing services to taxonomists for standard genome sequencing and annotation.</title>
        <authorList>
            <consortium name="The Broad Institute Genomics Platform"/>
            <consortium name="The Broad Institute Genome Sequencing Center for Infectious Disease"/>
            <person name="Wu L."/>
            <person name="Ma J."/>
        </authorList>
    </citation>
    <scope>NUCLEOTIDE SEQUENCE [LARGE SCALE GENOMIC DNA]</scope>
    <source>
        <strain evidence="6">JCM 17551</strain>
    </source>
</reference>
<gene>
    <name evidence="5" type="ORF">GCM10022277_01550</name>
</gene>
<feature type="domain" description="Soluble ligand binding" evidence="4">
    <location>
        <begin position="421"/>
        <end position="451"/>
    </location>
</feature>
<evidence type="ECO:0000259" key="2">
    <source>
        <dbReference type="Pfam" id="PF02563"/>
    </source>
</evidence>
<dbReference type="Pfam" id="PF10531">
    <property type="entry name" value="SLBB"/>
    <property type="match status" value="5"/>
</dbReference>
<evidence type="ECO:0000259" key="3">
    <source>
        <dbReference type="Pfam" id="PF06251"/>
    </source>
</evidence>
<dbReference type="PANTHER" id="PTHR33619:SF3">
    <property type="entry name" value="POLYSACCHARIDE EXPORT PROTEIN GFCE-RELATED"/>
    <property type="match status" value="1"/>
</dbReference>
<feature type="domain" description="Soluble ligand binding" evidence="4">
    <location>
        <begin position="223"/>
        <end position="267"/>
    </location>
</feature>
<name>A0ABP7LZI9_9GAMM</name>
<feature type="domain" description="Soluble ligand binding" evidence="4">
    <location>
        <begin position="730"/>
        <end position="765"/>
    </location>
</feature>
<feature type="domain" description="Soluble ligand binding" evidence="4">
    <location>
        <begin position="140"/>
        <end position="188"/>
    </location>
</feature>
<dbReference type="PANTHER" id="PTHR33619">
    <property type="entry name" value="POLYSACCHARIDE EXPORT PROTEIN GFCE-RELATED"/>
    <property type="match status" value="1"/>
</dbReference>
<sequence>MLQQNGASVNKNEALVQPEIFNSRDVSKTSVATEKLIRFGYDLFASSPTTFAPVTDIPVPQDYIVGPGDKFELTLFGKVSAQHSLVVHRDGGINIPDLGLVYVGGLEFKDAREVIYSRIKNQKIGVTAVVTMGELRSMRIFVLGDAWKPGSYTVSALSSISHAILVSGGVKKSGSLRNIQLKRSGEVVTEFDLYDFLLKGDTSKDLKLLPGDAVFIPPVGATVSVDGEVNRPAIYEIKQERTIGDVIQLAGGLKPTADESYVQVQRINDKAQHVLLDLDISLDKNLKLAIQSGDKLMAYSVVNHFEKVVSVKGHVKRERKYQWFNGMRLSDLLGDMSIFQDQVDLRYVLMKRVDPEDRTIEFLSVNLIPIILNRDSPQNILVKPRDELTVLSLSSSRSKQLKSITDELKYQSSAFELPKLVEIQGAVTNPGVYPFLKGMKLSDLFQIAKGYQRNDSEPYNLFGVIERIDPQTKNRTFKTFLPYRVLVNSDDVRLQAGDRVFFFDEGHIDYLSSADIHDVLKGKEPSSIRLKEEGVLVTRQLQEQTDALLKQGMSLEDKFKQAQLAQNISGAEVVTEVQEGTISGLCRGLIKLAEVINSEGGARIKRAIATQATAEQISLKNVMKCPSIFNEFPYLLPLLMEYVVAVQGESREPGLYPLSESVDAGFLIEALGGITQDGDLAHVEIASIRREETNAKIFQELNLLTNSYQANPGDIVSVRPKQTQIEKGVIKLVGEFTYPGVYSFRKGETLSEVISRAGGLTKDAYPYGAVFTREGTRKVEQKAFKRAAEELNSAMFTAIASGTFQSAGGADGIAMLQGLTKDLEETEALGRIVVEADPSILEVRPELDIKLEVGDTLYMPKRTRTVSVVGQVLNPGTLLFDPELEAIDYLDQSGGYSESADDDRVFIVLPNGSARSLQASWWNYKPTNIPPGSTIIVPRDARPINWLLLTQSVTDIASKLAITAASLATLSDD</sequence>
<keyword evidence="6" id="KW-1185">Reference proteome</keyword>
<proteinExistence type="predicted"/>
<feature type="domain" description="Soluble ligand binding" evidence="4">
    <location>
        <begin position="643"/>
        <end position="696"/>
    </location>
</feature>
<organism evidence="5 6">
    <name type="scientific">Litoribacillus peritrichatus</name>
    <dbReference type="NCBI Taxonomy" id="718191"/>
    <lineage>
        <taxon>Bacteria</taxon>
        <taxon>Pseudomonadati</taxon>
        <taxon>Pseudomonadota</taxon>
        <taxon>Gammaproteobacteria</taxon>
        <taxon>Oceanospirillales</taxon>
        <taxon>Oceanospirillaceae</taxon>
        <taxon>Litoribacillus</taxon>
    </lineage>
</organism>
<feature type="domain" description="Capsule biosynthesis GfcC-like C-terminal" evidence="3">
    <location>
        <begin position="876"/>
        <end position="938"/>
    </location>
</feature>
<evidence type="ECO:0008006" key="7">
    <source>
        <dbReference type="Google" id="ProtNLM"/>
    </source>
</evidence>
<accession>A0ABP7LZI9</accession>